<dbReference type="AlphaFoldDB" id="A0A6S8B8Q1"/>
<evidence type="ECO:0000313" key="6">
    <source>
        <dbReference type="EMBL" id="CAE0363308.1"/>
    </source>
</evidence>
<dbReference type="GO" id="GO:0006740">
    <property type="term" value="P:NADPH regeneration"/>
    <property type="evidence" value="ECO:0007669"/>
    <property type="project" value="TreeGrafter"/>
</dbReference>
<dbReference type="InterPro" id="IPR018247">
    <property type="entry name" value="EF_Hand_1_Ca_BS"/>
</dbReference>
<dbReference type="PANTHER" id="PTHR42840">
    <property type="entry name" value="NAD(P)-BINDING ROSSMANN-FOLD SUPERFAMILY PROTEIN-RELATED"/>
    <property type="match status" value="1"/>
</dbReference>
<sequence>MSKIGAIVGIAVVCCCVKPSGGFQASTTVLKIRRFQDNGISSLSKSCFDRRIIVKLKSTEDFVERYDPCASVYGCSPPGPGDERNTQLALPPGHDDEIPVVVGVGLVGCGRIGKVHLETLSRASGARVVIVSNPDVKKAEDAAKMFNVAEWTSNEDEVIEHPDVEAVWICSPSAYHASQIIKCAKNNKHVFCEKPVATNLNETISAIRAMERKNLKLMIALQRRFDPSFQRVKTGILRGEIGEPILVKLCSRDPAPPPARYVKGSGGIFKDQAIHDLDMSRFFMASEPTEILASGMTCVSDDILHLDGPEKYDTATIIVRFANGREAIIDVCRQAPYGYDQRAEVLGTKGMLCTDNMHPTTASLYTRERYGSADHPYDFFMSRYREAYAAETRAFVECLVYDRPTPISGQDGLVALIMAIAAGKSAEERRWVSFAEILGGDESDAGPWIKGARALLGKELMERSDIVAVFQILDVERDGYISTFNIKEALNRLGEYPSNAELTRLVRIADVDNDGRLSAQDFEDLFCAFLRVRQ</sequence>
<keyword evidence="2" id="KW-0106">Calcium</keyword>
<proteinExistence type="inferred from homology"/>
<dbReference type="GO" id="GO:0000166">
    <property type="term" value="F:nucleotide binding"/>
    <property type="evidence" value="ECO:0007669"/>
    <property type="project" value="InterPro"/>
</dbReference>
<dbReference type="InterPro" id="IPR002048">
    <property type="entry name" value="EF_hand_dom"/>
</dbReference>
<evidence type="ECO:0000256" key="3">
    <source>
        <dbReference type="ARBA" id="ARBA00023002"/>
    </source>
</evidence>
<evidence type="ECO:0000256" key="2">
    <source>
        <dbReference type="ARBA" id="ARBA00022837"/>
    </source>
</evidence>
<dbReference type="InterPro" id="IPR036291">
    <property type="entry name" value="NAD(P)-bd_dom_sf"/>
</dbReference>
<dbReference type="InterPro" id="IPR030827">
    <property type="entry name" value="Myo_inos_IolG"/>
</dbReference>
<dbReference type="Gene3D" id="3.40.50.720">
    <property type="entry name" value="NAD(P)-binding Rossmann-like Domain"/>
    <property type="match status" value="1"/>
</dbReference>
<feature type="domain" description="EF-hand" evidence="4">
    <location>
        <begin position="461"/>
        <end position="496"/>
    </location>
</feature>
<dbReference type="Pfam" id="PF13499">
    <property type="entry name" value="EF-hand_7"/>
    <property type="match status" value="1"/>
</dbReference>
<dbReference type="GO" id="GO:0005737">
    <property type="term" value="C:cytoplasm"/>
    <property type="evidence" value="ECO:0007669"/>
    <property type="project" value="TreeGrafter"/>
</dbReference>
<dbReference type="CDD" id="cd00051">
    <property type="entry name" value="EFh"/>
    <property type="match status" value="1"/>
</dbReference>
<dbReference type="Gene3D" id="1.10.238.10">
    <property type="entry name" value="EF-hand"/>
    <property type="match status" value="1"/>
</dbReference>
<reference evidence="5" key="1">
    <citation type="submission" date="2021-01" db="EMBL/GenBank/DDBJ databases">
        <authorList>
            <person name="Corre E."/>
            <person name="Pelletier E."/>
            <person name="Niang G."/>
            <person name="Scheremetjew M."/>
            <person name="Finn R."/>
            <person name="Kale V."/>
            <person name="Holt S."/>
            <person name="Cochrane G."/>
            <person name="Meng A."/>
            <person name="Brown T."/>
            <person name="Cohen L."/>
        </authorList>
    </citation>
    <scope>NUCLEOTIDE SEQUENCE</scope>
    <source>
        <strain evidence="5">CCMP1510</strain>
    </source>
</reference>
<comment type="similarity">
    <text evidence="1">Belongs to the Gfo/Idh/MocA family.</text>
</comment>
<dbReference type="EMBL" id="HBIJ01005754">
    <property type="protein sequence ID" value="CAE0363306.1"/>
    <property type="molecule type" value="Transcribed_RNA"/>
</dbReference>
<gene>
    <name evidence="5" type="ORF">ALAG00032_LOCUS4047</name>
    <name evidence="6" type="ORF">ALAG00032_LOCUS4049</name>
</gene>
<dbReference type="NCBIfam" id="TIGR04380">
    <property type="entry name" value="myo_inos_iolG"/>
    <property type="match status" value="1"/>
</dbReference>
<dbReference type="PANTHER" id="PTHR42840:SF3">
    <property type="entry name" value="BINDING ROSSMANN FOLD OXIDOREDUCTASE, PUTATIVE (AFU_ORTHOLOGUE AFUA_2G10240)-RELATED"/>
    <property type="match status" value="1"/>
</dbReference>
<dbReference type="InterPro" id="IPR000683">
    <property type="entry name" value="Gfo/Idh/MocA-like_OxRdtase_N"/>
</dbReference>
<evidence type="ECO:0000313" key="5">
    <source>
        <dbReference type="EMBL" id="CAE0363306.1"/>
    </source>
</evidence>
<dbReference type="SUPFAM" id="SSF51735">
    <property type="entry name" value="NAD(P)-binding Rossmann-fold domains"/>
    <property type="match status" value="1"/>
</dbReference>
<accession>A0A6S8B8Q1</accession>
<name>A0A6S8B8Q1_9STRA</name>
<evidence type="ECO:0000256" key="1">
    <source>
        <dbReference type="ARBA" id="ARBA00010928"/>
    </source>
</evidence>
<dbReference type="Gene3D" id="3.30.360.10">
    <property type="entry name" value="Dihydrodipicolinate Reductase, domain 2"/>
    <property type="match status" value="1"/>
</dbReference>
<keyword evidence="3" id="KW-0560">Oxidoreductase</keyword>
<dbReference type="InterPro" id="IPR055170">
    <property type="entry name" value="GFO_IDH_MocA-like_dom"/>
</dbReference>
<dbReference type="EMBL" id="HBIJ01005756">
    <property type="protein sequence ID" value="CAE0363308.1"/>
    <property type="molecule type" value="Transcribed_RNA"/>
</dbReference>
<dbReference type="GO" id="GO:0005509">
    <property type="term" value="F:calcium ion binding"/>
    <property type="evidence" value="ECO:0007669"/>
    <property type="project" value="InterPro"/>
</dbReference>
<dbReference type="InterPro" id="IPR011992">
    <property type="entry name" value="EF-hand-dom_pair"/>
</dbReference>
<organism evidence="5">
    <name type="scientific">Aureoumbra lagunensis</name>
    <dbReference type="NCBI Taxonomy" id="44058"/>
    <lineage>
        <taxon>Eukaryota</taxon>
        <taxon>Sar</taxon>
        <taxon>Stramenopiles</taxon>
        <taxon>Ochrophyta</taxon>
        <taxon>Pelagophyceae</taxon>
        <taxon>Pelagomonadales</taxon>
        <taxon>Aureoumbra</taxon>
    </lineage>
</organism>
<evidence type="ECO:0000259" key="4">
    <source>
        <dbReference type="PROSITE" id="PS50222"/>
    </source>
</evidence>
<dbReference type="SMART" id="SM00054">
    <property type="entry name" value="EFh"/>
    <property type="match status" value="2"/>
</dbReference>
<dbReference type="PROSITE" id="PS50222">
    <property type="entry name" value="EF_HAND_2"/>
    <property type="match status" value="2"/>
</dbReference>
<protein>
    <recommendedName>
        <fullName evidence="4">EF-hand domain-containing protein</fullName>
    </recommendedName>
</protein>
<dbReference type="Pfam" id="PF22725">
    <property type="entry name" value="GFO_IDH_MocA_C3"/>
    <property type="match status" value="1"/>
</dbReference>
<dbReference type="PROSITE" id="PS00018">
    <property type="entry name" value="EF_HAND_1"/>
    <property type="match status" value="1"/>
</dbReference>
<dbReference type="SUPFAM" id="SSF55347">
    <property type="entry name" value="Glyceraldehyde-3-phosphate dehydrogenase-like, C-terminal domain"/>
    <property type="match status" value="1"/>
</dbReference>
<dbReference type="Pfam" id="PF01408">
    <property type="entry name" value="GFO_IDH_MocA"/>
    <property type="match status" value="1"/>
</dbReference>
<dbReference type="GO" id="GO:0016491">
    <property type="term" value="F:oxidoreductase activity"/>
    <property type="evidence" value="ECO:0007669"/>
    <property type="project" value="UniProtKB-KW"/>
</dbReference>
<feature type="domain" description="EF-hand" evidence="4">
    <location>
        <begin position="497"/>
        <end position="532"/>
    </location>
</feature>
<dbReference type="SUPFAM" id="SSF47473">
    <property type="entry name" value="EF-hand"/>
    <property type="match status" value="1"/>
</dbReference>